<sequence>MDRKYGDVIELEASASYALPKGFGCWLLYKYGSKLKNK</sequence>
<proteinExistence type="predicted"/>
<protein>
    <submittedName>
        <fullName evidence="1">Uncharacterized protein</fullName>
    </submittedName>
</protein>
<comment type="caution">
    <text evidence="1">The sequence shown here is derived from an EMBL/GenBank/DDBJ whole genome shotgun (WGS) entry which is preliminary data.</text>
</comment>
<feature type="non-terminal residue" evidence="1">
    <location>
        <position position="38"/>
    </location>
</feature>
<dbReference type="AlphaFoldDB" id="X1RAS0"/>
<evidence type="ECO:0000313" key="1">
    <source>
        <dbReference type="EMBL" id="GAI77648.1"/>
    </source>
</evidence>
<reference evidence="1" key="1">
    <citation type="journal article" date="2014" name="Front. Microbiol.">
        <title>High frequency of phylogenetically diverse reductive dehalogenase-homologous genes in deep subseafloor sedimentary metagenomes.</title>
        <authorList>
            <person name="Kawai M."/>
            <person name="Futagami T."/>
            <person name="Toyoda A."/>
            <person name="Takaki Y."/>
            <person name="Nishi S."/>
            <person name="Hori S."/>
            <person name="Arai W."/>
            <person name="Tsubouchi T."/>
            <person name="Morono Y."/>
            <person name="Uchiyama I."/>
            <person name="Ito T."/>
            <person name="Fujiyama A."/>
            <person name="Inagaki F."/>
            <person name="Takami H."/>
        </authorList>
    </citation>
    <scope>NUCLEOTIDE SEQUENCE</scope>
    <source>
        <strain evidence="1">Expedition CK06-06</strain>
    </source>
</reference>
<accession>X1RAS0</accession>
<name>X1RAS0_9ZZZZ</name>
<dbReference type="EMBL" id="BARW01013233">
    <property type="protein sequence ID" value="GAI77648.1"/>
    <property type="molecule type" value="Genomic_DNA"/>
</dbReference>
<organism evidence="1">
    <name type="scientific">marine sediment metagenome</name>
    <dbReference type="NCBI Taxonomy" id="412755"/>
    <lineage>
        <taxon>unclassified sequences</taxon>
        <taxon>metagenomes</taxon>
        <taxon>ecological metagenomes</taxon>
    </lineage>
</organism>
<gene>
    <name evidence="1" type="ORF">S12H4_24402</name>
</gene>